<keyword evidence="8" id="KW-1185">Reference proteome</keyword>
<keyword evidence="2 5" id="KW-0812">Transmembrane</keyword>
<feature type="transmembrane region" description="Helical" evidence="5">
    <location>
        <begin position="218"/>
        <end position="241"/>
    </location>
</feature>
<protein>
    <recommendedName>
        <fullName evidence="5">UPF0182 protein SAMN04488692_11142</fullName>
    </recommendedName>
</protein>
<keyword evidence="1 5" id="KW-1003">Cell membrane</keyword>
<feature type="transmembrane region" description="Helical" evidence="5">
    <location>
        <begin position="112"/>
        <end position="133"/>
    </location>
</feature>
<evidence type="ECO:0000256" key="6">
    <source>
        <dbReference type="SAM" id="MobiDB-lite"/>
    </source>
</evidence>
<dbReference type="HAMAP" id="MF_01600">
    <property type="entry name" value="UPF0182"/>
    <property type="match status" value="1"/>
</dbReference>
<comment type="subcellular location">
    <subcellularLocation>
        <location evidence="5">Cell membrane</location>
        <topology evidence="5">Multi-pass membrane protein</topology>
    </subcellularLocation>
</comment>
<gene>
    <name evidence="7" type="ORF">SAMN04488692_11142</name>
</gene>
<comment type="similarity">
    <text evidence="5">Belongs to the UPF0182 family.</text>
</comment>
<dbReference type="RefSeq" id="WP_089760234.1">
    <property type="nucleotide sequence ID" value="NZ_FNGO01000011.1"/>
</dbReference>
<dbReference type="InterPro" id="IPR005372">
    <property type="entry name" value="UPF0182"/>
</dbReference>
<comment type="caution">
    <text evidence="5">Lacks conserved residue(s) required for the propagation of feature annotation.</text>
</comment>
<evidence type="ECO:0000256" key="3">
    <source>
        <dbReference type="ARBA" id="ARBA00022989"/>
    </source>
</evidence>
<reference evidence="7 8" key="1">
    <citation type="submission" date="2016-10" db="EMBL/GenBank/DDBJ databases">
        <authorList>
            <person name="de Groot N.N."/>
        </authorList>
    </citation>
    <scope>NUCLEOTIDE SEQUENCE [LARGE SCALE GENOMIC DNA]</scope>
    <source>
        <strain evidence="7 8">SLAS-1</strain>
    </source>
</reference>
<dbReference type="EMBL" id="FNGO01000011">
    <property type="protein sequence ID" value="SDL90537.1"/>
    <property type="molecule type" value="Genomic_DNA"/>
</dbReference>
<feature type="transmembrane region" description="Helical" evidence="5">
    <location>
        <begin position="172"/>
        <end position="191"/>
    </location>
</feature>
<dbReference type="GO" id="GO:0005576">
    <property type="term" value="C:extracellular region"/>
    <property type="evidence" value="ECO:0007669"/>
    <property type="project" value="TreeGrafter"/>
</dbReference>
<dbReference type="Proteomes" id="UP000199476">
    <property type="component" value="Unassembled WGS sequence"/>
</dbReference>
<organism evidence="7 8">
    <name type="scientific">Halarsenatibacter silvermanii</name>
    <dbReference type="NCBI Taxonomy" id="321763"/>
    <lineage>
        <taxon>Bacteria</taxon>
        <taxon>Bacillati</taxon>
        <taxon>Bacillota</taxon>
        <taxon>Clostridia</taxon>
        <taxon>Halanaerobiales</taxon>
        <taxon>Halarsenatibacteraceae</taxon>
        <taxon>Halarsenatibacter</taxon>
    </lineage>
</organism>
<dbReference type="STRING" id="321763.SAMN04488692_11142"/>
<dbReference type="PANTHER" id="PTHR39344:SF1">
    <property type="entry name" value="UPF0182 PROTEIN SLL1060"/>
    <property type="match status" value="1"/>
</dbReference>
<proteinExistence type="inferred from homology"/>
<keyword evidence="4 5" id="KW-0472">Membrane</keyword>
<dbReference type="GO" id="GO:0005886">
    <property type="term" value="C:plasma membrane"/>
    <property type="evidence" value="ECO:0007669"/>
    <property type="project" value="UniProtKB-SubCell"/>
</dbReference>
<evidence type="ECO:0000256" key="2">
    <source>
        <dbReference type="ARBA" id="ARBA00022692"/>
    </source>
</evidence>
<keyword evidence="3 5" id="KW-1133">Transmembrane helix</keyword>
<feature type="transmembrane region" description="Helical" evidence="5">
    <location>
        <begin position="53"/>
        <end position="71"/>
    </location>
</feature>
<evidence type="ECO:0000256" key="4">
    <source>
        <dbReference type="ARBA" id="ARBA00023136"/>
    </source>
</evidence>
<accession>A0A1G9NWX8</accession>
<feature type="transmembrane region" description="Helical" evidence="5">
    <location>
        <begin position="261"/>
        <end position="281"/>
    </location>
</feature>
<evidence type="ECO:0000313" key="8">
    <source>
        <dbReference type="Proteomes" id="UP000199476"/>
    </source>
</evidence>
<dbReference type="Pfam" id="PF03699">
    <property type="entry name" value="UPF0182"/>
    <property type="match status" value="1"/>
</dbReference>
<feature type="region of interest" description="Disordered" evidence="6">
    <location>
        <begin position="882"/>
        <end position="903"/>
    </location>
</feature>
<feature type="transmembrane region" description="Helical" evidence="5">
    <location>
        <begin position="288"/>
        <end position="310"/>
    </location>
</feature>
<dbReference type="PANTHER" id="PTHR39344">
    <property type="entry name" value="UPF0182 PROTEIN SLL1060"/>
    <property type="match status" value="1"/>
</dbReference>
<sequence length="960" mass="111222">MKFKPKSALVLLLGILLAFVIFILAGSRFITDILWFSELELLDVFLTRIFAEAGLRLAIGITAFLFFYINLRYTREELLLSINIYDDDQISTIFEGRQIPIIDWLTSKRLTYLYVGISAFLGFVFSGIGSGVWEPVLKFLNQEPAGVADPIFGNDVSFYLFSLPVLEYFRELLVIVVVLAAIITGFIYLFTSEFLSGTGVKTASGLSLKISERAKRHLAVLLAIYLASKILDYRLSMYRLLFSERGVAFGASFTDIHATLPGLRILSVLVVILTGLVLFSLYRKQYKLILGVIGIWAAASIFFGFVYPGFVQRYRVEPNELVRERPYISNNIEMTLEAYDLAEVEEQRFELDYELSREDIDNNPEIIDNLRLWDDRPLAATFSQLQELRQYYSFRDVDVDRYTIDGEYRQVMLSLRELDKDNLPSHAQTWVNRHLQYTHGYGAVMTGVSEATEEGLPRFLLQDIPPRTDTDIELGEQSIYYGENTNEYVITNNEEEEFHYPVNGENVYTRYDGQGGVQLSSFLRRALFSLRYSDIQIMLADQIREESRIMFDRNIQDRVRKIAPFLVFDDDPYPVLAEGRIHWIQDAYTISDRYPYSEPYNQNMNYIRNSVKIVMDAYEGDLDFYITEEDDPIVNTYANIFPDLFKPLDEMPDSLRSHIRYPQNIFSIQADIYSLYHMTDPNIFYNREDVWEVPRENYAGREIKVEPYYISTRLPGEDDVEFTLMLPFTPARRNNMVAWLGARSDGENYGELKLYSFPRGELVYGPSQIESRIDQHGYISQMLSLWDQVGSEVIRGNLLVIPIENSIVYIEPVFLQAERGALPELRQVIVAFGDRIAMEDNVERALEVVFGERDPTHDIEDSEELEEIEELEEDIEIPEADPEVEEDMEAPEIDPEEPVDELEPEFEEVDELPEETEEIIAMISQAYHEAQQALQEGNWSDYGRHMDELEELLREFEDQD</sequence>
<name>A0A1G9NWX8_9FIRM</name>
<evidence type="ECO:0000313" key="7">
    <source>
        <dbReference type="EMBL" id="SDL90537.1"/>
    </source>
</evidence>
<evidence type="ECO:0000256" key="1">
    <source>
        <dbReference type="ARBA" id="ARBA00022475"/>
    </source>
</evidence>
<dbReference type="AlphaFoldDB" id="A0A1G9NWX8"/>
<dbReference type="OrthoDB" id="9763654at2"/>
<evidence type="ECO:0000256" key="5">
    <source>
        <dbReference type="HAMAP-Rule" id="MF_01600"/>
    </source>
</evidence>